<feature type="transmembrane region" description="Helical" evidence="2">
    <location>
        <begin position="266"/>
        <end position="289"/>
    </location>
</feature>
<organism evidence="4 5">
    <name type="scientific">Austropuccinia psidii MF-1</name>
    <dbReference type="NCBI Taxonomy" id="1389203"/>
    <lineage>
        <taxon>Eukaryota</taxon>
        <taxon>Fungi</taxon>
        <taxon>Dikarya</taxon>
        <taxon>Basidiomycota</taxon>
        <taxon>Pucciniomycotina</taxon>
        <taxon>Pucciniomycetes</taxon>
        <taxon>Pucciniales</taxon>
        <taxon>Sphaerophragmiaceae</taxon>
        <taxon>Austropuccinia</taxon>
    </lineage>
</organism>
<dbReference type="EMBL" id="AVOT02000145">
    <property type="protein sequence ID" value="MBW0461341.1"/>
    <property type="molecule type" value="Genomic_DNA"/>
</dbReference>
<dbReference type="Pfam" id="PF00226">
    <property type="entry name" value="DnaJ"/>
    <property type="match status" value="1"/>
</dbReference>
<dbReference type="GO" id="GO:0051087">
    <property type="term" value="F:protein-folding chaperone binding"/>
    <property type="evidence" value="ECO:0007669"/>
    <property type="project" value="TreeGrafter"/>
</dbReference>
<dbReference type="CDD" id="cd06257">
    <property type="entry name" value="DnaJ"/>
    <property type="match status" value="1"/>
</dbReference>
<feature type="domain" description="J" evidence="3">
    <location>
        <begin position="107"/>
        <end position="213"/>
    </location>
</feature>
<dbReference type="Proteomes" id="UP000765509">
    <property type="component" value="Unassembled WGS sequence"/>
</dbReference>
<evidence type="ECO:0000256" key="2">
    <source>
        <dbReference type="SAM" id="Phobius"/>
    </source>
</evidence>
<dbReference type="PANTHER" id="PTHR44360">
    <property type="entry name" value="DNAJ HOMOLOG SUBFAMILY B MEMBER 9"/>
    <property type="match status" value="1"/>
</dbReference>
<gene>
    <name evidence="4" type="ORF">O181_001056</name>
</gene>
<keyword evidence="5" id="KW-1185">Reference proteome</keyword>
<accession>A0A9Q3B9M1</accession>
<evidence type="ECO:0000313" key="5">
    <source>
        <dbReference type="Proteomes" id="UP000765509"/>
    </source>
</evidence>
<protein>
    <recommendedName>
        <fullName evidence="3">J domain-containing protein</fullName>
    </recommendedName>
</protein>
<dbReference type="SMART" id="SM00271">
    <property type="entry name" value="DnaJ"/>
    <property type="match status" value="1"/>
</dbReference>
<keyword evidence="1" id="KW-0143">Chaperone</keyword>
<dbReference type="PANTHER" id="PTHR44360:SF1">
    <property type="entry name" value="DNAJ HOMOLOG SUBFAMILY B MEMBER 9"/>
    <property type="match status" value="1"/>
</dbReference>
<sequence length="432" mass="49023">MAFNHLSNLGDLGPFFSFIGWWFLPGYLSGILISIVYRILPSWRPTVPSSVSISSDQKPVFNPMFESQKAQQDWRARYHRSVAHGIVICVYLGYTLTTTYQAQDHINYYSILGLNANSLAFNSSHTTQLPPSNDVRAKLASNNTLLDEAALKSHWRKLARAFHPDKLNPPQTLQNEAEVNHWKGEVESKFIEMREAYETLSDITKQWAYDRFGPTIAQWKNCITMREYLMEGAKHSSPFYAFTLASLVLLGGIRKSDPGSFWRWTLLMLILAAESIMITSTSLTLITLFMSHIFPNRTPFEHIELLRKIFIAGSCVVTQLSGILYPIPDEEKQKKESIGESLSPLVAMVKQIEDYSSVANVEVVKLMFNDLHPIVKNDTDQNIDSGRQRENDAHQVEEIIAGLKEKMLDTFCDLKLQSDPAGQTAWIEAVNQ</sequence>
<dbReference type="InterPro" id="IPR001623">
    <property type="entry name" value="DnaJ_domain"/>
</dbReference>
<dbReference type="SUPFAM" id="SSF46565">
    <property type="entry name" value="Chaperone J-domain"/>
    <property type="match status" value="1"/>
</dbReference>
<dbReference type="InterPro" id="IPR036869">
    <property type="entry name" value="J_dom_sf"/>
</dbReference>
<evidence type="ECO:0000256" key="1">
    <source>
        <dbReference type="ARBA" id="ARBA00023186"/>
    </source>
</evidence>
<reference evidence="4" key="1">
    <citation type="submission" date="2021-03" db="EMBL/GenBank/DDBJ databases">
        <title>Draft genome sequence of rust myrtle Austropuccinia psidii MF-1, a brazilian biotype.</title>
        <authorList>
            <person name="Quecine M.C."/>
            <person name="Pachon D.M.R."/>
            <person name="Bonatelli M.L."/>
            <person name="Correr F.H."/>
            <person name="Franceschini L.M."/>
            <person name="Leite T.F."/>
            <person name="Margarido G.R.A."/>
            <person name="Almeida C.A."/>
            <person name="Ferrarezi J.A."/>
            <person name="Labate C.A."/>
        </authorList>
    </citation>
    <scope>NUCLEOTIDE SEQUENCE</scope>
    <source>
        <strain evidence="4">MF-1</strain>
    </source>
</reference>
<keyword evidence="2" id="KW-0472">Membrane</keyword>
<proteinExistence type="predicted"/>
<feature type="transmembrane region" description="Helical" evidence="2">
    <location>
        <begin position="20"/>
        <end position="40"/>
    </location>
</feature>
<keyword evidence="2" id="KW-1133">Transmembrane helix</keyword>
<dbReference type="OrthoDB" id="10250354at2759"/>
<dbReference type="InterPro" id="IPR051948">
    <property type="entry name" value="Hsp70_co-chaperone_J-domain"/>
</dbReference>
<dbReference type="AlphaFoldDB" id="A0A9Q3B9M1"/>
<dbReference type="PRINTS" id="PR00625">
    <property type="entry name" value="JDOMAIN"/>
</dbReference>
<evidence type="ECO:0000259" key="3">
    <source>
        <dbReference type="PROSITE" id="PS50076"/>
    </source>
</evidence>
<dbReference type="GO" id="GO:0036503">
    <property type="term" value="P:ERAD pathway"/>
    <property type="evidence" value="ECO:0007669"/>
    <property type="project" value="TreeGrafter"/>
</dbReference>
<feature type="transmembrane region" description="Helical" evidence="2">
    <location>
        <begin position="237"/>
        <end position="254"/>
    </location>
</feature>
<dbReference type="PROSITE" id="PS50076">
    <property type="entry name" value="DNAJ_2"/>
    <property type="match status" value="1"/>
</dbReference>
<comment type="caution">
    <text evidence="4">The sequence shown here is derived from an EMBL/GenBank/DDBJ whole genome shotgun (WGS) entry which is preliminary data.</text>
</comment>
<dbReference type="Gene3D" id="1.10.287.110">
    <property type="entry name" value="DnaJ domain"/>
    <property type="match status" value="1"/>
</dbReference>
<dbReference type="GO" id="GO:0005783">
    <property type="term" value="C:endoplasmic reticulum"/>
    <property type="evidence" value="ECO:0007669"/>
    <property type="project" value="TreeGrafter"/>
</dbReference>
<name>A0A9Q3B9M1_9BASI</name>
<evidence type="ECO:0000313" key="4">
    <source>
        <dbReference type="EMBL" id="MBW0461341.1"/>
    </source>
</evidence>
<dbReference type="GO" id="GO:0051787">
    <property type="term" value="F:misfolded protein binding"/>
    <property type="evidence" value="ECO:0007669"/>
    <property type="project" value="TreeGrafter"/>
</dbReference>
<keyword evidence="2" id="KW-0812">Transmembrane</keyword>